<dbReference type="AlphaFoldDB" id="A0A6J6BDM5"/>
<protein>
    <submittedName>
        <fullName evidence="1">Unannotated protein</fullName>
    </submittedName>
</protein>
<proteinExistence type="predicted"/>
<accession>A0A6J6BDM5</accession>
<gene>
    <name evidence="1" type="ORF">UFOPK1458_00041</name>
    <name evidence="2" type="ORF">UFOPK4032_00255</name>
</gene>
<organism evidence="1">
    <name type="scientific">freshwater metagenome</name>
    <dbReference type="NCBI Taxonomy" id="449393"/>
    <lineage>
        <taxon>unclassified sequences</taxon>
        <taxon>metagenomes</taxon>
        <taxon>ecological metagenomes</taxon>
    </lineage>
</organism>
<dbReference type="EMBL" id="CAFBOW010000029">
    <property type="protein sequence ID" value="CAB4992720.1"/>
    <property type="molecule type" value="Genomic_DNA"/>
</dbReference>
<evidence type="ECO:0000313" key="2">
    <source>
        <dbReference type="EMBL" id="CAB4992720.1"/>
    </source>
</evidence>
<name>A0A6J6BDM5_9ZZZZ</name>
<dbReference type="EMBL" id="CAEZSQ010000005">
    <property type="protein sequence ID" value="CAB4536493.1"/>
    <property type="molecule type" value="Genomic_DNA"/>
</dbReference>
<sequence length="54" mass="5161">MFWSARTGAAGATGVVPGIEIFGGVTGFGVGGVPPLGELVWGAPAEGAPACGLF</sequence>
<reference evidence="1" key="1">
    <citation type="submission" date="2020-05" db="EMBL/GenBank/DDBJ databases">
        <authorList>
            <person name="Chiriac C."/>
            <person name="Salcher M."/>
            <person name="Ghai R."/>
            <person name="Kavagutti S V."/>
        </authorList>
    </citation>
    <scope>NUCLEOTIDE SEQUENCE</scope>
</reference>
<evidence type="ECO:0000313" key="1">
    <source>
        <dbReference type="EMBL" id="CAB4536493.1"/>
    </source>
</evidence>